<dbReference type="Gene3D" id="3.40.50.300">
    <property type="entry name" value="P-loop containing nucleotide triphosphate hydrolases"/>
    <property type="match status" value="2"/>
</dbReference>
<dbReference type="PROSITE" id="PS51194">
    <property type="entry name" value="HELICASE_CTER"/>
    <property type="match status" value="1"/>
</dbReference>
<dbReference type="Pfam" id="PF00271">
    <property type="entry name" value="Helicase_C"/>
    <property type="match status" value="1"/>
</dbReference>
<evidence type="ECO:0000256" key="4">
    <source>
        <dbReference type="SAM" id="MobiDB-lite"/>
    </source>
</evidence>
<dbReference type="CDD" id="cd18793">
    <property type="entry name" value="SF2_C_SNF"/>
    <property type="match status" value="1"/>
</dbReference>
<dbReference type="InterPro" id="IPR001650">
    <property type="entry name" value="Helicase_C-like"/>
</dbReference>
<evidence type="ECO:0000313" key="7">
    <source>
        <dbReference type="Proteomes" id="UP000794436"/>
    </source>
</evidence>
<dbReference type="GO" id="GO:0005634">
    <property type="term" value="C:nucleus"/>
    <property type="evidence" value="ECO:0007669"/>
    <property type="project" value="TreeGrafter"/>
</dbReference>
<evidence type="ECO:0000256" key="1">
    <source>
        <dbReference type="ARBA" id="ARBA00022741"/>
    </source>
</evidence>
<dbReference type="SMART" id="SM00490">
    <property type="entry name" value="HELICc"/>
    <property type="match status" value="1"/>
</dbReference>
<comment type="caution">
    <text evidence="6">The sequence shown here is derived from an EMBL/GenBank/DDBJ whole genome shotgun (WGS) entry which is preliminary data.</text>
</comment>
<organism evidence="6 7">
    <name type="scientific">Pythium oligandrum</name>
    <name type="common">Mycoparasitic fungus</name>
    <dbReference type="NCBI Taxonomy" id="41045"/>
    <lineage>
        <taxon>Eukaryota</taxon>
        <taxon>Sar</taxon>
        <taxon>Stramenopiles</taxon>
        <taxon>Oomycota</taxon>
        <taxon>Peronosporomycetes</taxon>
        <taxon>Pythiales</taxon>
        <taxon>Pythiaceae</taxon>
        <taxon>Pythium</taxon>
    </lineage>
</organism>
<accession>A0A8K1C7G5</accession>
<reference evidence="6" key="1">
    <citation type="submission" date="2019-03" db="EMBL/GenBank/DDBJ databases">
        <title>Long read genome sequence of the mycoparasitic Pythium oligandrum ATCC 38472 isolated from sugarbeet rhizosphere.</title>
        <authorList>
            <person name="Gaulin E."/>
        </authorList>
    </citation>
    <scope>NUCLEOTIDE SEQUENCE</scope>
    <source>
        <strain evidence="6">ATCC 38472_TT</strain>
    </source>
</reference>
<dbReference type="Proteomes" id="UP000794436">
    <property type="component" value="Unassembled WGS sequence"/>
</dbReference>
<dbReference type="InterPro" id="IPR000330">
    <property type="entry name" value="SNF2_N"/>
</dbReference>
<dbReference type="InterPro" id="IPR050628">
    <property type="entry name" value="SNF2_RAD54_helicase_TF"/>
</dbReference>
<name>A0A8K1C7G5_PYTOL</name>
<dbReference type="SUPFAM" id="SSF52540">
    <property type="entry name" value="P-loop containing nucleoside triphosphate hydrolases"/>
    <property type="match status" value="2"/>
</dbReference>
<dbReference type="OrthoDB" id="423221at2759"/>
<keyword evidence="3" id="KW-0067">ATP-binding</keyword>
<gene>
    <name evidence="6" type="ORF">Poli38472_013503</name>
</gene>
<dbReference type="SMART" id="SM00487">
    <property type="entry name" value="DEXDc"/>
    <property type="match status" value="1"/>
</dbReference>
<evidence type="ECO:0000259" key="5">
    <source>
        <dbReference type="PROSITE" id="PS51194"/>
    </source>
</evidence>
<feature type="region of interest" description="Disordered" evidence="4">
    <location>
        <begin position="872"/>
        <end position="917"/>
    </location>
</feature>
<sequence length="917" mass="103142">MAPPRKSPVKQVSIESFIGSEEGRVKEDVQFKVPFLPLNAPVTPTPDAFNPDVPLFAHQQRSLYRMLQIESRDEHVSKFNFGVLDYYSKGGCLADAIGTGKTATMLALIVSEPINATLGGNLLIAPSHLLAQWKMEVDKFVKEGEIDVVLGLRRYLTMDSAEISNRTLVLVGVEEAVASQAHYYHYRKLYPRDIRTAGKPMSVDVDAMHEYTEAAKYVSKAYSGLVWTTKLHHPEKPWRRVVFEEVQDLVLPGKESQDCFIQLTRSCEHVWLITATPFPAKADSIYANNQLLGFKRLRLMAHDPVFDEIKKKLYLRNCAQVKQEAITSKIRVKETYISVKLHPRELLLCKVEQVLAASSVGVNVMRQLGDDGFVDPSENRSAVVDVVDVSDEKDSSSSTYWQEKFTSARQSCVHIGISDRVLEKTQGNRRGPAAALPASVPIKTPNEVYKHQRYFLDRQLAVTNMHKGEVDEMEVATRNTVAILKTIMNNVYWGVAECFEDMETSKLDEFFDDSGETKKGFRMLSRHGKWVNHAPPEPKDLIMYYVDEIEGYLRKYFTNKAEIERLCSVMETNLNERCPRARTLVEDQLQQIQECIKLKEELEQKESRVPSDDKSFKIPTHGSKITNLILYLQRLEQIRVVVFTMWPNALRVVEQALRQSGISSAVFLQHQSSETKSAHVQAFLRGETQVLLLNSLTSASGINLQIASHVIFLDPVGYSATQASTLEQQAIGRVLRMGQTNSEVSVVRLVAEQTIEATLYDEIHAANRKVAEAEASFFDGERSGDDAYVCLDFAEPIRRVVRMEVRPGSRPSAETLGITRPEDEEIAMVGAMSLEQVINNRIESAVAQGEVFDLTEDAEESLDAQLAAARRRRGAAESNDGLRPKRRRVQDSGDVIYVDDGRQATVKPEPVSVKAES</sequence>
<evidence type="ECO:0000256" key="3">
    <source>
        <dbReference type="ARBA" id="ARBA00022840"/>
    </source>
</evidence>
<dbReference type="PANTHER" id="PTHR45626:SF22">
    <property type="entry name" value="DNA REPAIR PROTEIN RAD5"/>
    <property type="match status" value="1"/>
</dbReference>
<dbReference type="AlphaFoldDB" id="A0A8K1C7G5"/>
<protein>
    <recommendedName>
        <fullName evidence="5">Helicase C-terminal domain-containing protein</fullName>
    </recommendedName>
</protein>
<keyword evidence="2" id="KW-0378">Hydrolase</keyword>
<keyword evidence="7" id="KW-1185">Reference proteome</keyword>
<dbReference type="GO" id="GO:0005524">
    <property type="term" value="F:ATP binding"/>
    <property type="evidence" value="ECO:0007669"/>
    <property type="project" value="UniProtKB-KW"/>
</dbReference>
<dbReference type="GO" id="GO:0006281">
    <property type="term" value="P:DNA repair"/>
    <property type="evidence" value="ECO:0007669"/>
    <property type="project" value="TreeGrafter"/>
</dbReference>
<dbReference type="EMBL" id="SPLM01000113">
    <property type="protein sequence ID" value="TMW58029.1"/>
    <property type="molecule type" value="Genomic_DNA"/>
</dbReference>
<dbReference type="InterPro" id="IPR027417">
    <property type="entry name" value="P-loop_NTPase"/>
</dbReference>
<keyword evidence="1" id="KW-0547">Nucleotide-binding</keyword>
<dbReference type="InterPro" id="IPR049730">
    <property type="entry name" value="SNF2/RAD54-like_C"/>
</dbReference>
<proteinExistence type="predicted"/>
<evidence type="ECO:0000313" key="6">
    <source>
        <dbReference type="EMBL" id="TMW58029.1"/>
    </source>
</evidence>
<dbReference type="PANTHER" id="PTHR45626">
    <property type="entry name" value="TRANSCRIPTION TERMINATION FACTOR 2-RELATED"/>
    <property type="match status" value="1"/>
</dbReference>
<dbReference type="InterPro" id="IPR014001">
    <property type="entry name" value="Helicase_ATP-bd"/>
</dbReference>
<dbReference type="GO" id="GO:0016787">
    <property type="term" value="F:hydrolase activity"/>
    <property type="evidence" value="ECO:0007669"/>
    <property type="project" value="UniProtKB-KW"/>
</dbReference>
<dbReference type="Pfam" id="PF00176">
    <property type="entry name" value="SNF2-rel_dom"/>
    <property type="match status" value="1"/>
</dbReference>
<feature type="domain" description="Helicase C-terminal" evidence="5">
    <location>
        <begin position="624"/>
        <end position="781"/>
    </location>
</feature>
<evidence type="ECO:0000256" key="2">
    <source>
        <dbReference type="ARBA" id="ARBA00022801"/>
    </source>
</evidence>
<dbReference type="GO" id="GO:0008094">
    <property type="term" value="F:ATP-dependent activity, acting on DNA"/>
    <property type="evidence" value="ECO:0007669"/>
    <property type="project" value="TreeGrafter"/>
</dbReference>